<evidence type="ECO:0000256" key="1">
    <source>
        <dbReference type="ARBA" id="ARBA00022741"/>
    </source>
</evidence>
<evidence type="ECO:0000313" key="5">
    <source>
        <dbReference type="Proteomes" id="UP000191680"/>
    </source>
</evidence>
<sequence>MQNVTRLFDFPYHQLEKYPLDKALVTKYDGKWVATSTQEYIDKANAISRGLLRMGVKPNDKIAVISMTNRSEWSILDVGILQIGAQNVPIYPTISEEDYEYVLNHSEAKFCFVSCDEVLQKVLAISGNVKNLEDVFSFDQLKNCNNWEQVLEKGKDTGNQEEVEKLKNAVKPEDLATLIYTSGTTGRPKGVMLTHNNIVSNVVKSEERVPFVAGATALSFLPVCHIFERMLLYLYQYCSIEIYFAEGLDKISDNVKEVKPDVMTVVPRLLEKVYDAIIAKGALLTGIKKKLFFWAVDIGLAFEPYGANGWFYEQKLKLARKLIFSKWKEGLGGNLSTMVSGSAALQPRLAKVFAAAEMPVMEGYGLTETSPVISVNEVKNKGWKIGSVGKILADVEVKIAEDGEILCKGPNVMAGYYKDPEKTAEVMTDGYFHTGDIGEIDADGFLRITDRKKEMFKTSGGKYVAPQLLENRFKQSRFIEQIMVIGEGEKMPAAFIQPNFEFLEEWAKRHNVTFTDHKNLVTNPQVLERYQEEVDLANEDFAKWEKVKKFRLTPDAWSVDDGHLTPTMKLRRKIIKAKYQDLYKDIYGH</sequence>
<dbReference type="SUPFAM" id="SSF56801">
    <property type="entry name" value="Acetyl-CoA synthetase-like"/>
    <property type="match status" value="1"/>
</dbReference>
<reference evidence="4 5" key="1">
    <citation type="submission" date="2016-12" db="EMBL/GenBank/DDBJ databases">
        <authorList>
            <person name="Song W.-J."/>
            <person name="Kurnit D.M."/>
        </authorList>
    </citation>
    <scope>NUCLEOTIDE SEQUENCE [LARGE SCALE GENOMIC DNA]</scope>
    <source>
        <strain evidence="4 5">HSG9</strain>
    </source>
</reference>
<dbReference type="GO" id="GO:0004467">
    <property type="term" value="F:long-chain fatty acid-CoA ligase activity"/>
    <property type="evidence" value="ECO:0007669"/>
    <property type="project" value="TreeGrafter"/>
</dbReference>
<comment type="caution">
    <text evidence="4">The sequence shown here is derived from an EMBL/GenBank/DDBJ whole genome shotgun (WGS) entry which is preliminary data.</text>
</comment>
<dbReference type="PROSITE" id="PS00455">
    <property type="entry name" value="AMP_BINDING"/>
    <property type="match status" value="1"/>
</dbReference>
<dbReference type="Pfam" id="PF23562">
    <property type="entry name" value="AMP-binding_C_3"/>
    <property type="match status" value="1"/>
</dbReference>
<dbReference type="InterPro" id="IPR020845">
    <property type="entry name" value="AMP-binding_CS"/>
</dbReference>
<dbReference type="Proteomes" id="UP000191680">
    <property type="component" value="Unassembled WGS sequence"/>
</dbReference>
<dbReference type="Pfam" id="PF00501">
    <property type="entry name" value="AMP-binding"/>
    <property type="match status" value="1"/>
</dbReference>
<dbReference type="AlphaFoldDB" id="A0A1V6LU24"/>
<name>A0A1V6LU24_9FLAO</name>
<dbReference type="EMBL" id="MTBC01000003">
    <property type="protein sequence ID" value="OQD43496.1"/>
    <property type="molecule type" value="Genomic_DNA"/>
</dbReference>
<protein>
    <submittedName>
        <fullName evidence="4">Long-chain fatty acid--CoA ligase</fullName>
    </submittedName>
</protein>
<evidence type="ECO:0000313" key="4">
    <source>
        <dbReference type="EMBL" id="OQD43496.1"/>
    </source>
</evidence>
<dbReference type="CDD" id="cd05907">
    <property type="entry name" value="VL_LC_FACS_like"/>
    <property type="match status" value="1"/>
</dbReference>
<dbReference type="InterPro" id="IPR020459">
    <property type="entry name" value="AMP-binding"/>
</dbReference>
<evidence type="ECO:0000259" key="3">
    <source>
        <dbReference type="Pfam" id="PF00501"/>
    </source>
</evidence>
<dbReference type="InterPro" id="IPR042099">
    <property type="entry name" value="ANL_N_sf"/>
</dbReference>
<dbReference type="PANTHER" id="PTHR43272:SF33">
    <property type="entry name" value="AMP-BINDING DOMAIN-CONTAINING PROTEIN-RELATED"/>
    <property type="match status" value="1"/>
</dbReference>
<feature type="domain" description="AMP-dependent synthetase/ligase" evidence="3">
    <location>
        <begin position="13"/>
        <end position="417"/>
    </location>
</feature>
<keyword evidence="1" id="KW-0547">Nucleotide-binding</keyword>
<dbReference type="OrthoDB" id="9803968at2"/>
<accession>A0A1V6LU24</accession>
<dbReference type="GO" id="GO:0016020">
    <property type="term" value="C:membrane"/>
    <property type="evidence" value="ECO:0007669"/>
    <property type="project" value="TreeGrafter"/>
</dbReference>
<organism evidence="4 5">
    <name type="scientific">Croceivirga radicis</name>
    <dbReference type="NCBI Taxonomy" id="1929488"/>
    <lineage>
        <taxon>Bacteria</taxon>
        <taxon>Pseudomonadati</taxon>
        <taxon>Bacteroidota</taxon>
        <taxon>Flavobacteriia</taxon>
        <taxon>Flavobacteriales</taxon>
        <taxon>Flavobacteriaceae</taxon>
        <taxon>Croceivirga</taxon>
    </lineage>
</organism>
<dbReference type="InterPro" id="IPR000873">
    <property type="entry name" value="AMP-dep_synth/lig_dom"/>
</dbReference>
<dbReference type="Gene3D" id="3.40.50.12780">
    <property type="entry name" value="N-terminal domain of ligase-like"/>
    <property type="match status" value="2"/>
</dbReference>
<proteinExistence type="predicted"/>
<dbReference type="RefSeq" id="WP_080318571.1">
    <property type="nucleotide sequence ID" value="NZ_MTBC01000003.1"/>
</dbReference>
<dbReference type="GO" id="GO:0005524">
    <property type="term" value="F:ATP binding"/>
    <property type="evidence" value="ECO:0007669"/>
    <property type="project" value="UniProtKB-KW"/>
</dbReference>
<gene>
    <name evidence="4" type="ORF">BUL40_06610</name>
</gene>
<keyword evidence="4" id="KW-0436">Ligase</keyword>
<evidence type="ECO:0000256" key="2">
    <source>
        <dbReference type="ARBA" id="ARBA00022840"/>
    </source>
</evidence>
<dbReference type="PANTHER" id="PTHR43272">
    <property type="entry name" value="LONG-CHAIN-FATTY-ACID--COA LIGASE"/>
    <property type="match status" value="1"/>
</dbReference>
<dbReference type="PRINTS" id="PR00154">
    <property type="entry name" value="AMPBINDING"/>
</dbReference>
<keyword evidence="2" id="KW-0067">ATP-binding</keyword>
<keyword evidence="5" id="KW-1185">Reference proteome</keyword>